<dbReference type="STRING" id="675824.A0A1E3PZB1"/>
<sequence>MAILRPTILAGITYQRLLSVLSAVALIFMSAVFVRTMMPSFTAQQSHDACVKYSILQSHLTQELLPDTPARDASHLIIVAGHAIWKGQTSINAGEDASEWNLKDFQVGQQATFIKHIEMGVSQGLADQSALVVFSGGQTDRGAGPVSEAQSYWNLAMARSIISETDKEMAMRVLTEEYARDSYENLLFSICRFYEFTGVYPQKITVISHKFKGYRFDNLHRVALRYPKSSFKFIGLSPPGEEPSESERINAVEPFQQDPYACSHPMLVEKKIARNPFRRRAPYVDSCPQLYGLFTYCTLNDTFYEGPLPWDMKLPYTDDMRV</sequence>
<name>A0A1E3PZB1_LIPST</name>
<dbReference type="InterPro" id="IPR055323">
    <property type="entry name" value="C57A10.07/YOR238W"/>
</dbReference>
<proteinExistence type="predicted"/>
<keyword evidence="1" id="KW-0472">Membrane</keyword>
<keyword evidence="3" id="KW-1185">Reference proteome</keyword>
<protein>
    <recommendedName>
        <fullName evidence="4">DUF218 domain-containing protein</fullName>
    </recommendedName>
</protein>
<evidence type="ECO:0000313" key="3">
    <source>
        <dbReference type="Proteomes" id="UP000094385"/>
    </source>
</evidence>
<keyword evidence="1" id="KW-1133">Transmembrane helix</keyword>
<evidence type="ECO:0008006" key="4">
    <source>
        <dbReference type="Google" id="ProtNLM"/>
    </source>
</evidence>
<dbReference type="PANTHER" id="PTHR28110:SF1">
    <property type="entry name" value="TRANSMEMBRANE PROTEIN"/>
    <property type="match status" value="1"/>
</dbReference>
<dbReference type="Proteomes" id="UP000094385">
    <property type="component" value="Unassembled WGS sequence"/>
</dbReference>
<accession>A0A1E3PZB1</accession>
<dbReference type="EMBL" id="KV454299">
    <property type="protein sequence ID" value="ODQ70783.1"/>
    <property type="molecule type" value="Genomic_DNA"/>
</dbReference>
<evidence type="ECO:0000313" key="2">
    <source>
        <dbReference type="EMBL" id="ODQ70783.1"/>
    </source>
</evidence>
<reference evidence="2 3" key="1">
    <citation type="journal article" date="2016" name="Proc. Natl. Acad. Sci. U.S.A.">
        <title>Comparative genomics of biotechnologically important yeasts.</title>
        <authorList>
            <person name="Riley R."/>
            <person name="Haridas S."/>
            <person name="Wolfe K.H."/>
            <person name="Lopes M.R."/>
            <person name="Hittinger C.T."/>
            <person name="Goeker M."/>
            <person name="Salamov A.A."/>
            <person name="Wisecaver J.H."/>
            <person name="Long T.M."/>
            <person name="Calvey C.H."/>
            <person name="Aerts A.L."/>
            <person name="Barry K.W."/>
            <person name="Choi C."/>
            <person name="Clum A."/>
            <person name="Coughlan A.Y."/>
            <person name="Deshpande S."/>
            <person name="Douglass A.P."/>
            <person name="Hanson S.J."/>
            <person name="Klenk H.-P."/>
            <person name="LaButti K.M."/>
            <person name="Lapidus A."/>
            <person name="Lindquist E.A."/>
            <person name="Lipzen A.M."/>
            <person name="Meier-Kolthoff J.P."/>
            <person name="Ohm R.A."/>
            <person name="Otillar R.P."/>
            <person name="Pangilinan J.L."/>
            <person name="Peng Y."/>
            <person name="Rokas A."/>
            <person name="Rosa C.A."/>
            <person name="Scheuner C."/>
            <person name="Sibirny A.A."/>
            <person name="Slot J.C."/>
            <person name="Stielow J.B."/>
            <person name="Sun H."/>
            <person name="Kurtzman C.P."/>
            <person name="Blackwell M."/>
            <person name="Grigoriev I.V."/>
            <person name="Jeffries T.W."/>
        </authorList>
    </citation>
    <scope>NUCLEOTIDE SEQUENCE [LARGE SCALE GENOMIC DNA]</scope>
    <source>
        <strain evidence="2 3">NRRL Y-11557</strain>
    </source>
</reference>
<feature type="transmembrane region" description="Helical" evidence="1">
    <location>
        <begin position="12"/>
        <end position="34"/>
    </location>
</feature>
<evidence type="ECO:0000256" key="1">
    <source>
        <dbReference type="SAM" id="Phobius"/>
    </source>
</evidence>
<dbReference type="GO" id="GO:0005737">
    <property type="term" value="C:cytoplasm"/>
    <property type="evidence" value="ECO:0007669"/>
    <property type="project" value="TreeGrafter"/>
</dbReference>
<organism evidence="2 3">
    <name type="scientific">Lipomyces starkeyi NRRL Y-11557</name>
    <dbReference type="NCBI Taxonomy" id="675824"/>
    <lineage>
        <taxon>Eukaryota</taxon>
        <taxon>Fungi</taxon>
        <taxon>Dikarya</taxon>
        <taxon>Ascomycota</taxon>
        <taxon>Saccharomycotina</taxon>
        <taxon>Lipomycetes</taxon>
        <taxon>Lipomycetales</taxon>
        <taxon>Lipomycetaceae</taxon>
        <taxon>Lipomyces</taxon>
    </lineage>
</organism>
<dbReference type="PANTHER" id="PTHR28110">
    <property type="entry name" value="TRANSMEMBRANE PROTEIN"/>
    <property type="match status" value="1"/>
</dbReference>
<gene>
    <name evidence="2" type="ORF">LIPSTDRAFT_74259</name>
</gene>
<dbReference type="OrthoDB" id="4347at2759"/>
<keyword evidence="1" id="KW-0812">Transmembrane</keyword>
<dbReference type="AlphaFoldDB" id="A0A1E3PZB1"/>